<accession>A0AB34CFM0</accession>
<protein>
    <recommendedName>
        <fullName evidence="3">DUF2007 domain-containing protein</fullName>
    </recommendedName>
</protein>
<gene>
    <name evidence="1" type="ORF">F3I20_21105</name>
</gene>
<evidence type="ECO:0008006" key="3">
    <source>
        <dbReference type="Google" id="ProtNLM"/>
    </source>
</evidence>
<dbReference type="EMBL" id="VWVM01000024">
    <property type="protein sequence ID" value="KAA6119593.1"/>
    <property type="molecule type" value="Genomic_DNA"/>
</dbReference>
<evidence type="ECO:0000313" key="1">
    <source>
        <dbReference type="EMBL" id="KAA6119593.1"/>
    </source>
</evidence>
<name>A0AB34CFM0_9GAMM</name>
<sequence>MHIKFMLSTEVDPPYIQTLEALVDDNIYVVAEFVDINKIPAKTIKHIKSVPGAFNALLIARKNYSDALASIKVDGEYNEH</sequence>
<proteinExistence type="predicted"/>
<reference evidence="1 2" key="1">
    <citation type="submission" date="2019-09" db="EMBL/GenBank/DDBJ databases">
        <title>Genomic diversity of phyloplane-associated Pantoea species in Pakistan cotton crop.</title>
        <authorList>
            <person name="Tufail M.R."/>
            <person name="Cook D.R."/>
        </authorList>
    </citation>
    <scope>NUCLEOTIDE SEQUENCE [LARGE SCALE GENOMIC DNA]</scope>
    <source>
        <strain evidence="1 2">B_8</strain>
    </source>
</reference>
<organism evidence="1 2">
    <name type="scientific">Candidatus Pantoea gossypiicola</name>
    <dbReference type="NCBI Taxonomy" id="2608008"/>
    <lineage>
        <taxon>Bacteria</taxon>
        <taxon>Pseudomonadati</taxon>
        <taxon>Pseudomonadota</taxon>
        <taxon>Gammaproteobacteria</taxon>
        <taxon>Enterobacterales</taxon>
        <taxon>Erwiniaceae</taxon>
        <taxon>Pantoea</taxon>
    </lineage>
</organism>
<evidence type="ECO:0000313" key="2">
    <source>
        <dbReference type="Proteomes" id="UP000324255"/>
    </source>
</evidence>
<keyword evidence="2" id="KW-1185">Reference proteome</keyword>
<comment type="caution">
    <text evidence="1">The sequence shown here is derived from an EMBL/GenBank/DDBJ whole genome shotgun (WGS) entry which is preliminary data.</text>
</comment>
<dbReference type="AlphaFoldDB" id="A0AB34CFM0"/>
<dbReference type="RefSeq" id="WP_150019146.1">
    <property type="nucleotide sequence ID" value="NZ_VWVM01000024.1"/>
</dbReference>
<dbReference type="Proteomes" id="UP000324255">
    <property type="component" value="Unassembled WGS sequence"/>
</dbReference>